<dbReference type="EMBL" id="LUCQ01000167">
    <property type="protein sequence ID" value="OAO76333.1"/>
    <property type="molecule type" value="Genomic_DNA"/>
</dbReference>
<dbReference type="Proteomes" id="UP000078336">
    <property type="component" value="Unassembled WGS sequence"/>
</dbReference>
<proteinExistence type="predicted"/>
<accession>A0A178T4U3</accession>
<dbReference type="RefSeq" id="WP_064214538.1">
    <property type="nucleotide sequence ID" value="NZ_JABJUV010000016.1"/>
</dbReference>
<organism evidence="1 2">
    <name type="scientific">Anoxybacillus flavithermus</name>
    <dbReference type="NCBI Taxonomy" id="33934"/>
    <lineage>
        <taxon>Bacteria</taxon>
        <taxon>Bacillati</taxon>
        <taxon>Bacillota</taxon>
        <taxon>Bacilli</taxon>
        <taxon>Bacillales</taxon>
        <taxon>Anoxybacillaceae</taxon>
        <taxon>Anoxybacillus</taxon>
    </lineage>
</organism>
<evidence type="ECO:0000313" key="2">
    <source>
        <dbReference type="Proteomes" id="UP000078336"/>
    </source>
</evidence>
<reference evidence="1 2" key="1">
    <citation type="submission" date="2016-03" db="EMBL/GenBank/DDBJ databases">
        <title>Spore heat resistance.</title>
        <authorList>
            <person name="Boekhorst J."/>
            <person name="Berendsen E.M."/>
            <person name="Wells-Bennik M.H."/>
            <person name="Kuipers O.P."/>
        </authorList>
    </citation>
    <scope>NUCLEOTIDE SEQUENCE [LARGE SCALE GENOMIC DNA]</scope>
    <source>
        <strain evidence="1 2">AF16</strain>
    </source>
</reference>
<name>A0A178T4U3_9BACL</name>
<dbReference type="PATRIC" id="fig|33934.7.peg.2893"/>
<evidence type="ECO:0000313" key="1">
    <source>
        <dbReference type="EMBL" id="OAO76333.1"/>
    </source>
</evidence>
<gene>
    <name evidence="1" type="ORF">TAF16_2680</name>
</gene>
<dbReference type="AlphaFoldDB" id="A0A178T4U3"/>
<comment type="caution">
    <text evidence="1">The sequence shown here is derived from an EMBL/GenBank/DDBJ whole genome shotgun (WGS) entry which is preliminary data.</text>
</comment>
<keyword evidence="2" id="KW-1185">Reference proteome</keyword>
<protein>
    <submittedName>
        <fullName evidence="1">Uncharacterized protein</fullName>
    </submittedName>
</protein>
<sequence>MKINKDEMIYNEMIIENKGKKYKLKIWECRFCSPDGTVNTPYDGYICDECGGMHIYEEFEEL</sequence>